<dbReference type="eggNOG" id="KOG1202">
    <property type="taxonomic scope" value="Eukaryota"/>
</dbReference>
<dbReference type="InterPro" id="IPR016039">
    <property type="entry name" value="Thiolase-like"/>
</dbReference>
<dbReference type="EMBL" id="GL833156">
    <property type="protein sequence ID" value="EGB04110.1"/>
    <property type="molecule type" value="Genomic_DNA"/>
</dbReference>
<keyword evidence="2" id="KW-0597">Phosphoprotein</keyword>
<dbReference type="GO" id="GO:0004315">
    <property type="term" value="F:3-oxoacyl-[acyl-carrier-protein] synthase activity"/>
    <property type="evidence" value="ECO:0007669"/>
    <property type="project" value="InterPro"/>
</dbReference>
<dbReference type="GO" id="GO:0006633">
    <property type="term" value="P:fatty acid biosynthetic process"/>
    <property type="evidence" value="ECO:0007669"/>
    <property type="project" value="InterPro"/>
</dbReference>
<proteinExistence type="predicted"/>
<dbReference type="SUPFAM" id="SSF53901">
    <property type="entry name" value="Thiolase-like"/>
    <property type="match status" value="1"/>
</dbReference>
<dbReference type="Gene3D" id="3.40.47.10">
    <property type="match status" value="1"/>
</dbReference>
<evidence type="ECO:0000256" key="1">
    <source>
        <dbReference type="ARBA" id="ARBA00022450"/>
    </source>
</evidence>
<dbReference type="PANTHER" id="PTHR43775">
    <property type="entry name" value="FATTY ACID SYNTHASE"/>
    <property type="match status" value="1"/>
</dbReference>
<dbReference type="PANTHER" id="PTHR43775:SF37">
    <property type="entry name" value="SI:DKEY-61P9.11"/>
    <property type="match status" value="1"/>
</dbReference>
<dbReference type="InterPro" id="IPR020841">
    <property type="entry name" value="PKS_Beta-ketoAc_synthase_dom"/>
</dbReference>
<evidence type="ECO:0000259" key="4">
    <source>
        <dbReference type="PROSITE" id="PS52004"/>
    </source>
</evidence>
<dbReference type="RefSeq" id="XP_009041235.1">
    <property type="nucleotide sequence ID" value="XM_009042987.1"/>
</dbReference>
<dbReference type="AlphaFoldDB" id="F0YLB1"/>
<sequence>LSYTLGLVGSCYSIDTACASALAALHLCATTVQDSCTDGIGVGTKILTQITNLAMSVAAMLSLAGRCHTFDRRANGYCRAEGCAALLL</sequence>
<evidence type="ECO:0000313" key="6">
    <source>
        <dbReference type="Proteomes" id="UP000002729"/>
    </source>
</evidence>
<organism evidence="6">
    <name type="scientific">Aureococcus anophagefferens</name>
    <name type="common">Harmful bloom alga</name>
    <dbReference type="NCBI Taxonomy" id="44056"/>
    <lineage>
        <taxon>Eukaryota</taxon>
        <taxon>Sar</taxon>
        <taxon>Stramenopiles</taxon>
        <taxon>Ochrophyta</taxon>
        <taxon>Pelagophyceae</taxon>
        <taxon>Pelagomonadales</taxon>
        <taxon>Pelagomonadaceae</taxon>
        <taxon>Aureococcus</taxon>
    </lineage>
</organism>
<dbReference type="InParanoid" id="F0YLB1"/>
<dbReference type="KEGG" id="aaf:AURANDRAFT_33110"/>
<evidence type="ECO:0000256" key="2">
    <source>
        <dbReference type="ARBA" id="ARBA00022553"/>
    </source>
</evidence>
<keyword evidence="6" id="KW-1185">Reference proteome</keyword>
<dbReference type="Pfam" id="PF00109">
    <property type="entry name" value="ketoacyl-synt"/>
    <property type="match status" value="1"/>
</dbReference>
<feature type="non-terminal residue" evidence="5">
    <location>
        <position position="1"/>
    </location>
</feature>
<dbReference type="PROSITE" id="PS00606">
    <property type="entry name" value="KS3_1"/>
    <property type="match status" value="1"/>
</dbReference>
<name>F0YLB1_AURAN</name>
<dbReference type="InterPro" id="IPR018201">
    <property type="entry name" value="Ketoacyl_synth_AS"/>
</dbReference>
<gene>
    <name evidence="5" type="ORF">AURANDRAFT_33110</name>
</gene>
<keyword evidence="1" id="KW-0596">Phosphopantetheine</keyword>
<dbReference type="GeneID" id="20221251"/>
<feature type="domain" description="Ketosynthase family 3 (KS3)" evidence="4">
    <location>
        <begin position="1"/>
        <end position="88"/>
    </location>
</feature>
<accession>F0YLB1</accession>
<dbReference type="GO" id="GO:0004312">
    <property type="term" value="F:fatty acid synthase activity"/>
    <property type="evidence" value="ECO:0007669"/>
    <property type="project" value="TreeGrafter"/>
</dbReference>
<dbReference type="PROSITE" id="PS52004">
    <property type="entry name" value="KS3_2"/>
    <property type="match status" value="1"/>
</dbReference>
<dbReference type="InterPro" id="IPR014030">
    <property type="entry name" value="Ketoacyl_synth_N"/>
</dbReference>
<dbReference type="Proteomes" id="UP000002729">
    <property type="component" value="Unassembled WGS sequence"/>
</dbReference>
<dbReference type="InterPro" id="IPR050091">
    <property type="entry name" value="PKS_NRPS_Biosynth_Enz"/>
</dbReference>
<keyword evidence="3" id="KW-0808">Transferase</keyword>
<evidence type="ECO:0000313" key="5">
    <source>
        <dbReference type="EMBL" id="EGB04110.1"/>
    </source>
</evidence>
<evidence type="ECO:0000256" key="3">
    <source>
        <dbReference type="ARBA" id="ARBA00022679"/>
    </source>
</evidence>
<protein>
    <recommendedName>
        <fullName evidence="4">Ketosynthase family 3 (KS3) domain-containing protein</fullName>
    </recommendedName>
</protein>
<reference evidence="5 6" key="1">
    <citation type="journal article" date="2011" name="Proc. Natl. Acad. Sci. U.S.A.">
        <title>Niche of harmful alga Aureococcus anophagefferens revealed through ecogenomics.</title>
        <authorList>
            <person name="Gobler C.J."/>
            <person name="Berry D.L."/>
            <person name="Dyhrman S.T."/>
            <person name="Wilhelm S.W."/>
            <person name="Salamov A."/>
            <person name="Lobanov A.V."/>
            <person name="Zhang Y."/>
            <person name="Collier J.L."/>
            <person name="Wurch L.L."/>
            <person name="Kustka A.B."/>
            <person name="Dill B.D."/>
            <person name="Shah M."/>
            <person name="VerBerkmoes N.C."/>
            <person name="Kuo A."/>
            <person name="Terry A."/>
            <person name="Pangilinan J."/>
            <person name="Lindquist E.A."/>
            <person name="Lucas S."/>
            <person name="Paulsen I.T."/>
            <person name="Hattenrath-Lehmann T.K."/>
            <person name="Talmage S.C."/>
            <person name="Walker E.A."/>
            <person name="Koch F."/>
            <person name="Burson A.M."/>
            <person name="Marcoval M.A."/>
            <person name="Tang Y.Z."/>
            <person name="Lecleir G.R."/>
            <person name="Coyne K.J."/>
            <person name="Berg G.M."/>
            <person name="Bertrand E.M."/>
            <person name="Saito M.A."/>
            <person name="Gladyshev V.N."/>
            <person name="Grigoriev I.V."/>
        </authorList>
    </citation>
    <scope>NUCLEOTIDE SEQUENCE [LARGE SCALE GENOMIC DNA]</scope>
    <source>
        <strain evidence="6">CCMP 1984</strain>
    </source>
</reference>